<gene>
    <name evidence="1" type="ORF">NCCP691_17280</name>
</gene>
<reference evidence="1 2" key="1">
    <citation type="journal article" date="2022" name="Int. J. Syst. Evol. Microbiol.">
        <title>Noviherbaspirillum aridicola sp. nov., isolated from an arid soil in Pakistan.</title>
        <authorList>
            <person name="Khan I.U."/>
            <person name="Saqib M."/>
            <person name="Amin A."/>
            <person name="Hussain F."/>
            <person name="Li L."/>
            <person name="Liu Y.H."/>
            <person name="Fang B.Z."/>
            <person name="Ahmed I."/>
            <person name="Li W.J."/>
        </authorList>
    </citation>
    <scope>NUCLEOTIDE SEQUENCE [LARGE SCALE GENOMIC DNA]</scope>
    <source>
        <strain evidence="1 2">NCCP-691</strain>
    </source>
</reference>
<dbReference type="EMBL" id="BPMK01000007">
    <property type="protein sequence ID" value="GIZ51714.1"/>
    <property type="molecule type" value="Genomic_DNA"/>
</dbReference>
<comment type="caution">
    <text evidence="1">The sequence shown here is derived from an EMBL/GenBank/DDBJ whole genome shotgun (WGS) entry which is preliminary data.</text>
</comment>
<evidence type="ECO:0000313" key="1">
    <source>
        <dbReference type="EMBL" id="GIZ51714.1"/>
    </source>
</evidence>
<proteinExistence type="predicted"/>
<keyword evidence="2" id="KW-1185">Reference proteome</keyword>
<name>A0ABQ4Q3N3_9BURK</name>
<sequence length="107" mass="11976">MREAALQYDERLPTSLSDAMRSTKASSAIARLNERDTDYRYSLGINASGMFYLLRAAPGGKPERVSPDLPLDEFVELVKKTGPQKKVRVSKLDEAFEKQLGNRARGE</sequence>
<accession>A0ABQ4Q3N3</accession>
<evidence type="ECO:0000313" key="2">
    <source>
        <dbReference type="Proteomes" id="UP000887222"/>
    </source>
</evidence>
<protein>
    <submittedName>
        <fullName evidence="1">Uncharacterized protein</fullName>
    </submittedName>
</protein>
<organism evidence="1 2">
    <name type="scientific">Noviherbaspirillum aridicola</name>
    <dbReference type="NCBI Taxonomy" id="2849687"/>
    <lineage>
        <taxon>Bacteria</taxon>
        <taxon>Pseudomonadati</taxon>
        <taxon>Pseudomonadota</taxon>
        <taxon>Betaproteobacteria</taxon>
        <taxon>Burkholderiales</taxon>
        <taxon>Oxalobacteraceae</taxon>
        <taxon>Noviherbaspirillum</taxon>
    </lineage>
</organism>
<dbReference type="Proteomes" id="UP000887222">
    <property type="component" value="Unassembled WGS sequence"/>
</dbReference>